<dbReference type="GO" id="GO:0032545">
    <property type="term" value="C:CURI complex"/>
    <property type="evidence" value="ECO:0007669"/>
    <property type="project" value="EnsemblFungi"/>
</dbReference>
<accession>A0A1E4TNE5</accession>
<protein>
    <recommendedName>
        <fullName evidence="7">Ribosomal RNA-processing protein 7 C-terminal domain-containing protein</fullName>
    </recommendedName>
</protein>
<dbReference type="InterPro" id="IPR040446">
    <property type="entry name" value="RRP7"/>
</dbReference>
<dbReference type="Proteomes" id="UP000094236">
    <property type="component" value="Unassembled WGS sequence"/>
</dbReference>
<name>A0A1E4TNE5_PACTA</name>
<dbReference type="GO" id="GO:0042790">
    <property type="term" value="P:nucleolar large rRNA transcription by RNA polymerase I"/>
    <property type="evidence" value="ECO:0007669"/>
    <property type="project" value="EnsemblFungi"/>
</dbReference>
<keyword evidence="2" id="KW-0175">Coiled coil</keyword>
<comment type="similarity">
    <text evidence="1">Belongs to the RRP7 family.</text>
</comment>
<sequence length="303" mass="35611">MSQVQEIKGFLVLPVRLEPTVVQQKLKYNNEGAIYHYIYLKKHSVKRDLKSMEKDDERSLFIANLPINTDLKTIKLFFGMIATGAIVEKFEQNDFNTFDIDINLTKLTSEMNEKTEVSNSDYSYIPFGCGIVTFLDKNGLNLALQSIKKLIKKGNDNLPIWEFNKELTGLEYLKKKILSQEYLDENELSEKVAKDMHNFNLKEQQSLDELNEMKDIVDEDGFTLVVSSHRKTKNGIFGKLKSSAQAEKHEIINLKQKKKEKQDFYRFQLRERKKQEMNDLLAKFKEDQEKVKIMKEKRRFKPY</sequence>
<gene>
    <name evidence="5" type="ORF">PACTADRAFT_51897</name>
</gene>
<dbReference type="OrthoDB" id="5390at2759"/>
<dbReference type="GO" id="GO:0019843">
    <property type="term" value="F:rRNA binding"/>
    <property type="evidence" value="ECO:0007669"/>
    <property type="project" value="EnsemblFungi"/>
</dbReference>
<organism evidence="5 6">
    <name type="scientific">Pachysolen tannophilus NRRL Y-2460</name>
    <dbReference type="NCBI Taxonomy" id="669874"/>
    <lineage>
        <taxon>Eukaryota</taxon>
        <taxon>Fungi</taxon>
        <taxon>Dikarya</taxon>
        <taxon>Ascomycota</taxon>
        <taxon>Saccharomycotina</taxon>
        <taxon>Pichiomycetes</taxon>
        <taxon>Pachysolenaceae</taxon>
        <taxon>Pachysolen</taxon>
    </lineage>
</organism>
<feature type="domain" description="Rrp7 RRM-like N-terminal" evidence="4">
    <location>
        <begin position="6"/>
        <end position="175"/>
    </location>
</feature>
<feature type="domain" description="Ribosomal RNA-processing protein 7 C-terminal" evidence="3">
    <location>
        <begin position="180"/>
        <end position="303"/>
    </location>
</feature>
<dbReference type="GO" id="GO:0034456">
    <property type="term" value="C:UTP-C complex"/>
    <property type="evidence" value="ECO:0007669"/>
    <property type="project" value="EnsemblFungi"/>
</dbReference>
<dbReference type="Gene3D" id="6.10.250.1770">
    <property type="match status" value="1"/>
</dbReference>
<dbReference type="PANTHER" id="PTHR13191:SF0">
    <property type="entry name" value="RIBOSOMAL RNA-PROCESSING PROTEIN 7 HOMOLOG A-RELATED"/>
    <property type="match status" value="1"/>
</dbReference>
<evidence type="ECO:0000256" key="1">
    <source>
        <dbReference type="ARBA" id="ARBA00006110"/>
    </source>
</evidence>
<dbReference type="EMBL" id="KV454018">
    <property type="protein sequence ID" value="ODV93285.1"/>
    <property type="molecule type" value="Genomic_DNA"/>
</dbReference>
<dbReference type="Pfam" id="PF12923">
    <property type="entry name" value="RRP7"/>
    <property type="match status" value="1"/>
</dbReference>
<proteinExistence type="inferred from homology"/>
<dbReference type="Pfam" id="PF17799">
    <property type="entry name" value="RRM_Rrp7"/>
    <property type="match status" value="1"/>
</dbReference>
<dbReference type="GO" id="GO:0000028">
    <property type="term" value="P:ribosomal small subunit assembly"/>
    <property type="evidence" value="ECO:0007669"/>
    <property type="project" value="EnsemblFungi"/>
</dbReference>
<dbReference type="PANTHER" id="PTHR13191">
    <property type="entry name" value="RIBOSOMAL RNA PROCESSING PROTEIN 7-RELATED"/>
    <property type="match status" value="1"/>
</dbReference>
<dbReference type="STRING" id="669874.A0A1E4TNE5"/>
<evidence type="ECO:0000259" key="4">
    <source>
        <dbReference type="Pfam" id="PF17799"/>
    </source>
</evidence>
<evidence type="ECO:0000256" key="2">
    <source>
        <dbReference type="SAM" id="Coils"/>
    </source>
</evidence>
<feature type="coiled-coil region" evidence="2">
    <location>
        <begin position="270"/>
        <end position="297"/>
    </location>
</feature>
<dbReference type="InterPro" id="IPR024326">
    <property type="entry name" value="RRP7_C"/>
</dbReference>
<dbReference type="AlphaFoldDB" id="A0A1E4TNE5"/>
<dbReference type="GO" id="GO:0032040">
    <property type="term" value="C:small-subunit processome"/>
    <property type="evidence" value="ECO:0007669"/>
    <property type="project" value="EnsemblFungi"/>
</dbReference>
<dbReference type="InterPro" id="IPR040447">
    <property type="entry name" value="RRM_Rrp7"/>
</dbReference>
<dbReference type="GO" id="GO:0006364">
    <property type="term" value="P:rRNA processing"/>
    <property type="evidence" value="ECO:0007669"/>
    <property type="project" value="EnsemblFungi"/>
</dbReference>
<evidence type="ECO:0000313" key="6">
    <source>
        <dbReference type="Proteomes" id="UP000094236"/>
    </source>
</evidence>
<dbReference type="GO" id="GO:0060962">
    <property type="term" value="P:regulation of ribosomal protein gene transcription by RNA polymerase II"/>
    <property type="evidence" value="ECO:0007669"/>
    <property type="project" value="EnsemblFungi"/>
</dbReference>
<evidence type="ECO:0000259" key="3">
    <source>
        <dbReference type="Pfam" id="PF12923"/>
    </source>
</evidence>
<keyword evidence="6" id="KW-1185">Reference proteome</keyword>
<reference evidence="6" key="1">
    <citation type="submission" date="2016-05" db="EMBL/GenBank/DDBJ databases">
        <title>Comparative genomics of biotechnologically important yeasts.</title>
        <authorList>
            <consortium name="DOE Joint Genome Institute"/>
            <person name="Riley R."/>
            <person name="Haridas S."/>
            <person name="Wolfe K.H."/>
            <person name="Lopes M.R."/>
            <person name="Hittinger C.T."/>
            <person name="Goker M."/>
            <person name="Salamov A."/>
            <person name="Wisecaver J."/>
            <person name="Long T.M."/>
            <person name="Aerts A.L."/>
            <person name="Barry K."/>
            <person name="Choi C."/>
            <person name="Clum A."/>
            <person name="Coughlan A.Y."/>
            <person name="Deshpande S."/>
            <person name="Douglass A.P."/>
            <person name="Hanson S.J."/>
            <person name="Klenk H.-P."/>
            <person name="Labutti K."/>
            <person name="Lapidus A."/>
            <person name="Lindquist E."/>
            <person name="Lipzen A."/>
            <person name="Meier-Kolthoff J.P."/>
            <person name="Ohm R.A."/>
            <person name="Otillar R.P."/>
            <person name="Pangilinan J."/>
            <person name="Peng Y."/>
            <person name="Rokas A."/>
            <person name="Rosa C.A."/>
            <person name="Scheuner C."/>
            <person name="Sibirny A.A."/>
            <person name="Slot J.C."/>
            <person name="Stielow J.B."/>
            <person name="Sun H."/>
            <person name="Kurtzman C.P."/>
            <person name="Blackwell M."/>
            <person name="Grigoriev I.V."/>
            <person name="Jeffries T.W."/>
        </authorList>
    </citation>
    <scope>NUCLEOTIDE SEQUENCE [LARGE SCALE GENOMIC DNA]</scope>
    <source>
        <strain evidence="6">NRRL Y-2460</strain>
    </source>
</reference>
<evidence type="ECO:0008006" key="7">
    <source>
        <dbReference type="Google" id="ProtNLM"/>
    </source>
</evidence>
<evidence type="ECO:0000313" key="5">
    <source>
        <dbReference type="EMBL" id="ODV93285.1"/>
    </source>
</evidence>